<dbReference type="InterPro" id="IPR011051">
    <property type="entry name" value="RmlC_Cupin_sf"/>
</dbReference>
<keyword evidence="2" id="KW-1185">Reference proteome</keyword>
<evidence type="ECO:0000313" key="1">
    <source>
        <dbReference type="EMBL" id="ABK43472.1"/>
    </source>
</evidence>
<dbReference type="Gene3D" id="2.60.120.10">
    <property type="entry name" value="Jelly Rolls"/>
    <property type="match status" value="1"/>
</dbReference>
<dbReference type="EMBL" id="CP000471">
    <property type="protein sequence ID" value="ABK43472.1"/>
    <property type="molecule type" value="Genomic_DNA"/>
</dbReference>
<dbReference type="AlphaFoldDB" id="A0L679"/>
<evidence type="ECO:0008006" key="3">
    <source>
        <dbReference type="Google" id="ProtNLM"/>
    </source>
</evidence>
<reference evidence="1 2" key="2">
    <citation type="journal article" date="2012" name="Int. J. Syst. Evol. Microbiol.">
        <title>Magnetococcus marinus gen. nov., sp. nov., a marine, magnetotactic bacterium that represents a novel lineage (Magnetococcaceae fam. nov.; Magnetococcales ord. nov.) at the base of the Alphaproteobacteria.</title>
        <authorList>
            <person name="Bazylinski D.A."/>
            <person name="Williams T.J."/>
            <person name="Lefevre C.T."/>
            <person name="Berg R.J."/>
            <person name="Zhang C.L."/>
            <person name="Bowser S.S."/>
            <person name="Dean A.J."/>
            <person name="Beveridge T.J."/>
        </authorList>
    </citation>
    <scope>NUCLEOTIDE SEQUENCE [LARGE SCALE GENOMIC DNA]</scope>
    <source>
        <strain evidence="2">ATCC BAA-1437 / JCM 17883 / MC-1</strain>
    </source>
</reference>
<organism evidence="1 2">
    <name type="scientific">Magnetococcus marinus (strain ATCC BAA-1437 / JCM 17883 / MC-1)</name>
    <dbReference type="NCBI Taxonomy" id="156889"/>
    <lineage>
        <taxon>Bacteria</taxon>
        <taxon>Pseudomonadati</taxon>
        <taxon>Pseudomonadota</taxon>
        <taxon>Magnetococcia</taxon>
        <taxon>Magnetococcales</taxon>
        <taxon>Magnetococcaceae</taxon>
        <taxon>Magnetococcus</taxon>
    </lineage>
</organism>
<dbReference type="Proteomes" id="UP000002586">
    <property type="component" value="Chromosome"/>
</dbReference>
<protein>
    <recommendedName>
        <fullName evidence="3">Cupin 2, conserved barrel domain protein</fullName>
    </recommendedName>
</protein>
<dbReference type="SUPFAM" id="SSF51182">
    <property type="entry name" value="RmlC-like cupins"/>
    <property type="match status" value="1"/>
</dbReference>
<reference evidence="2" key="1">
    <citation type="journal article" date="2009" name="Appl. Environ. Microbiol.">
        <title>Complete genome sequence of the chemolithoautotrophic marine magnetotactic coccus strain MC-1.</title>
        <authorList>
            <person name="Schubbe S."/>
            <person name="Williams T.J."/>
            <person name="Xie G."/>
            <person name="Kiss H.E."/>
            <person name="Brettin T.S."/>
            <person name="Martinez D."/>
            <person name="Ross C.A."/>
            <person name="Schuler D."/>
            <person name="Cox B.L."/>
            <person name="Nealson K.H."/>
            <person name="Bazylinski D.A."/>
        </authorList>
    </citation>
    <scope>NUCLEOTIDE SEQUENCE [LARGE SCALE GENOMIC DNA]</scope>
    <source>
        <strain evidence="2">ATCC BAA-1437 / JCM 17883 / MC-1</strain>
    </source>
</reference>
<gene>
    <name evidence="1" type="ordered locus">Mmc1_0954</name>
</gene>
<dbReference type="KEGG" id="mgm:Mmc1_0954"/>
<sequence>MVMIQRFEWPNQAAMEQEMRQLGCYPITYHYAPNSYFAPHTHGVDKIVGVVAGCFLLRLQGQRVELGPMQGVRVPALVRHDAEVVGEETVISVDALAVAGDFLG</sequence>
<dbReference type="InterPro" id="IPR014710">
    <property type="entry name" value="RmlC-like_jellyroll"/>
</dbReference>
<accession>A0L679</accession>
<dbReference type="STRING" id="156889.Mmc1_0954"/>
<dbReference type="HOGENOM" id="CLU_134269_4_0_5"/>
<name>A0L679_MAGMM</name>
<evidence type="ECO:0000313" key="2">
    <source>
        <dbReference type="Proteomes" id="UP000002586"/>
    </source>
</evidence>
<proteinExistence type="predicted"/>